<evidence type="ECO:0000313" key="2">
    <source>
        <dbReference type="EMBL" id="MPN27826.1"/>
    </source>
</evidence>
<proteinExistence type="predicted"/>
<feature type="compositionally biased region" description="Basic and acidic residues" evidence="1">
    <location>
        <begin position="58"/>
        <end position="73"/>
    </location>
</feature>
<reference evidence="2" key="1">
    <citation type="submission" date="2019-08" db="EMBL/GenBank/DDBJ databases">
        <authorList>
            <person name="Kucharzyk K."/>
            <person name="Murdoch R.W."/>
            <person name="Higgins S."/>
            <person name="Loffler F."/>
        </authorList>
    </citation>
    <scope>NUCLEOTIDE SEQUENCE</scope>
</reference>
<organism evidence="2">
    <name type="scientific">bioreactor metagenome</name>
    <dbReference type="NCBI Taxonomy" id="1076179"/>
    <lineage>
        <taxon>unclassified sequences</taxon>
        <taxon>metagenomes</taxon>
        <taxon>ecological metagenomes</taxon>
    </lineage>
</organism>
<dbReference type="EMBL" id="VSSQ01077848">
    <property type="protein sequence ID" value="MPN27826.1"/>
    <property type="molecule type" value="Genomic_DNA"/>
</dbReference>
<feature type="region of interest" description="Disordered" evidence="1">
    <location>
        <begin position="1"/>
        <end position="92"/>
    </location>
</feature>
<comment type="caution">
    <text evidence="2">The sequence shown here is derived from an EMBL/GenBank/DDBJ whole genome shotgun (WGS) entry which is preliminary data.</text>
</comment>
<feature type="compositionally biased region" description="Basic and acidic residues" evidence="1">
    <location>
        <begin position="1"/>
        <end position="12"/>
    </location>
</feature>
<accession>A0A645GNS0</accession>
<name>A0A645GNS0_9ZZZZ</name>
<evidence type="ECO:0000256" key="1">
    <source>
        <dbReference type="SAM" id="MobiDB-lite"/>
    </source>
</evidence>
<gene>
    <name evidence="2" type="ORF">SDC9_175260</name>
</gene>
<sequence length="92" mass="10084">MRDVDHHDEQTAKDIGAGHQRNYFFRESGNAFHAAGENDADKGEEARSSPGHGNSEGFIERHHDGIGLNHDADNPQGQDGKHRKNSGQNLAL</sequence>
<dbReference type="AlphaFoldDB" id="A0A645GNS0"/>
<protein>
    <submittedName>
        <fullName evidence="2">Uncharacterized protein</fullName>
    </submittedName>
</protein>